<dbReference type="PANTHER" id="PTHR43370">
    <property type="entry name" value="SUGAR ABC TRANSPORTER INTEGRAL MEMBRANE PROTEIN-RELATED"/>
    <property type="match status" value="1"/>
</dbReference>
<feature type="transmembrane region" description="Helical" evidence="6">
    <location>
        <begin position="132"/>
        <end position="158"/>
    </location>
</feature>
<dbReference type="AlphaFoldDB" id="A0A1H1YQW8"/>
<proteinExistence type="predicted"/>
<dbReference type="GO" id="GO:0005886">
    <property type="term" value="C:plasma membrane"/>
    <property type="evidence" value="ECO:0007669"/>
    <property type="project" value="UniProtKB-SubCell"/>
</dbReference>
<keyword evidence="3 6" id="KW-0812">Transmembrane</keyword>
<dbReference type="RefSeq" id="WP_146689175.1">
    <property type="nucleotide sequence ID" value="NZ_LT629750.1"/>
</dbReference>
<evidence type="ECO:0000256" key="5">
    <source>
        <dbReference type="ARBA" id="ARBA00023136"/>
    </source>
</evidence>
<accession>A0A1H1YQW8</accession>
<sequence length="295" mass="30560">MEFFDIVASSSVRLMVPLLLAVLGELISERAGITNIGLEGMMAAGAFIAYITAVGDSGLLIAILAASVAGAFVGSLMAIGTVLLRGNGILVGFSLFVLAPGLANFLFVQNGVTSATPALPDIAVPYLSEIPLIGPAFFLQNIFYYVAIGLTALVWALFKWTKIGLIISAVGHDPNKSQAKGLNPKAIQTSALLVCGSFAGLGGAALSLGAVASYVPNMIDGRGFVVISIVILGRWNVMGAVAGSLFMGLLDALKLNLPQVSDVPVQFLTALPWVAVLIMLIASARMRTSAPRSLI</sequence>
<feature type="transmembrane region" description="Helical" evidence="6">
    <location>
        <begin position="59"/>
        <end position="83"/>
    </location>
</feature>
<keyword evidence="8" id="KW-1185">Reference proteome</keyword>
<dbReference type="InterPro" id="IPR001851">
    <property type="entry name" value="ABC_transp_permease"/>
</dbReference>
<feature type="transmembrane region" description="Helical" evidence="6">
    <location>
        <begin position="90"/>
        <end position="112"/>
    </location>
</feature>
<keyword evidence="4 6" id="KW-1133">Transmembrane helix</keyword>
<keyword evidence="5 6" id="KW-0472">Membrane</keyword>
<feature type="transmembrane region" description="Helical" evidence="6">
    <location>
        <begin position="6"/>
        <end position="24"/>
    </location>
</feature>
<dbReference type="Pfam" id="PF02653">
    <property type="entry name" value="BPD_transp_2"/>
    <property type="match status" value="1"/>
</dbReference>
<dbReference type="GO" id="GO:0022857">
    <property type="term" value="F:transmembrane transporter activity"/>
    <property type="evidence" value="ECO:0007669"/>
    <property type="project" value="InterPro"/>
</dbReference>
<dbReference type="CDD" id="cd06580">
    <property type="entry name" value="TM_PBP1_transp_TpRbsC_like"/>
    <property type="match status" value="1"/>
</dbReference>
<evidence type="ECO:0000256" key="1">
    <source>
        <dbReference type="ARBA" id="ARBA00004651"/>
    </source>
</evidence>
<dbReference type="PANTHER" id="PTHR43370:SF2">
    <property type="entry name" value="ABC TRANSPORTER PERMEASE PROTEIN"/>
    <property type="match status" value="1"/>
</dbReference>
<evidence type="ECO:0000256" key="4">
    <source>
        <dbReference type="ARBA" id="ARBA00022989"/>
    </source>
</evidence>
<keyword evidence="2" id="KW-1003">Cell membrane</keyword>
<reference evidence="8" key="1">
    <citation type="submission" date="2016-10" db="EMBL/GenBank/DDBJ databases">
        <authorList>
            <person name="Varghese N."/>
            <person name="Submissions S."/>
        </authorList>
    </citation>
    <scope>NUCLEOTIDE SEQUENCE [LARGE SCALE GENOMIC DNA]</scope>
    <source>
        <strain evidence="8">GAS369</strain>
    </source>
</reference>
<evidence type="ECO:0000256" key="6">
    <source>
        <dbReference type="SAM" id="Phobius"/>
    </source>
</evidence>
<name>A0A1H1YQW8_9BRAD</name>
<evidence type="ECO:0000313" key="8">
    <source>
        <dbReference type="Proteomes" id="UP000243904"/>
    </source>
</evidence>
<gene>
    <name evidence="7" type="ORF">SAMN05444158_4963</name>
</gene>
<comment type="subcellular location">
    <subcellularLocation>
        <location evidence="1">Cell membrane</location>
        <topology evidence="1">Multi-pass membrane protein</topology>
    </subcellularLocation>
</comment>
<organism evidence="7 8">
    <name type="scientific">Bradyrhizobium canariense</name>
    <dbReference type="NCBI Taxonomy" id="255045"/>
    <lineage>
        <taxon>Bacteria</taxon>
        <taxon>Pseudomonadati</taxon>
        <taxon>Pseudomonadota</taxon>
        <taxon>Alphaproteobacteria</taxon>
        <taxon>Hyphomicrobiales</taxon>
        <taxon>Nitrobacteraceae</taxon>
        <taxon>Bradyrhizobium</taxon>
    </lineage>
</organism>
<evidence type="ECO:0000256" key="2">
    <source>
        <dbReference type="ARBA" id="ARBA00022475"/>
    </source>
</evidence>
<evidence type="ECO:0000256" key="3">
    <source>
        <dbReference type="ARBA" id="ARBA00022692"/>
    </source>
</evidence>
<feature type="transmembrane region" description="Helical" evidence="6">
    <location>
        <begin position="36"/>
        <end position="53"/>
    </location>
</feature>
<protein>
    <submittedName>
        <fullName evidence="7">Nucleoside ABC transporter membrane protein</fullName>
    </submittedName>
</protein>
<feature type="transmembrane region" description="Helical" evidence="6">
    <location>
        <begin position="224"/>
        <end position="253"/>
    </location>
</feature>
<feature type="transmembrane region" description="Helical" evidence="6">
    <location>
        <begin position="265"/>
        <end position="284"/>
    </location>
</feature>
<dbReference type="EMBL" id="LT629750">
    <property type="protein sequence ID" value="SDT23791.1"/>
    <property type="molecule type" value="Genomic_DNA"/>
</dbReference>
<evidence type="ECO:0000313" key="7">
    <source>
        <dbReference type="EMBL" id="SDT23791.1"/>
    </source>
</evidence>
<dbReference type="Proteomes" id="UP000243904">
    <property type="component" value="Chromosome I"/>
</dbReference>